<keyword evidence="2" id="KW-1133">Transmembrane helix</keyword>
<name>A0ABY1ZWK2_9ACTN</name>
<feature type="compositionally biased region" description="Basic and acidic residues" evidence="1">
    <location>
        <begin position="1"/>
        <end position="12"/>
    </location>
</feature>
<evidence type="ECO:0000313" key="3">
    <source>
        <dbReference type="EMBL" id="TCC18992.1"/>
    </source>
</evidence>
<keyword evidence="4" id="KW-1185">Reference proteome</keyword>
<dbReference type="RefSeq" id="WP_131467109.1">
    <property type="nucleotide sequence ID" value="NZ_SJJY01000009.1"/>
</dbReference>
<feature type="transmembrane region" description="Helical" evidence="2">
    <location>
        <begin position="163"/>
        <end position="181"/>
    </location>
</feature>
<dbReference type="EMBL" id="SJJY01000009">
    <property type="protein sequence ID" value="TCC18992.1"/>
    <property type="molecule type" value="Genomic_DNA"/>
</dbReference>
<sequence length="186" mass="19593">MVQPDPDPKPAEAGDPEPVADTEAAARVEAGPEPTAEPKAVTDAADEDDGDEEEAEPKPDPEKARSAVERLMWTSTWLCVLVGVFLLTGIFQADEGWDGLAWLSAVVAILGLLALIAAYAGCALNRITLRTKIVGPVDLFQVSTLVVAVVAICGLLIPTNNSAALAILLPWAVTYWLHGLTKAPTT</sequence>
<feature type="transmembrane region" description="Helical" evidence="2">
    <location>
        <begin position="71"/>
        <end position="93"/>
    </location>
</feature>
<gene>
    <name evidence="3" type="ORF">E0H58_34680</name>
</gene>
<feature type="transmembrane region" description="Helical" evidence="2">
    <location>
        <begin position="99"/>
        <end position="121"/>
    </location>
</feature>
<comment type="caution">
    <text evidence="3">The sequence shown here is derived from an EMBL/GenBank/DDBJ whole genome shotgun (WGS) entry which is preliminary data.</text>
</comment>
<feature type="region of interest" description="Disordered" evidence="1">
    <location>
        <begin position="1"/>
        <end position="65"/>
    </location>
</feature>
<accession>A0ABY1ZWK2</accession>
<feature type="compositionally biased region" description="Basic and acidic residues" evidence="1">
    <location>
        <begin position="56"/>
        <end position="65"/>
    </location>
</feature>
<evidence type="ECO:0000313" key="4">
    <source>
        <dbReference type="Proteomes" id="UP000292385"/>
    </source>
</evidence>
<keyword evidence="2" id="KW-0812">Transmembrane</keyword>
<protein>
    <submittedName>
        <fullName evidence="3">Uncharacterized protein</fullName>
    </submittedName>
</protein>
<evidence type="ECO:0000256" key="2">
    <source>
        <dbReference type="SAM" id="Phobius"/>
    </source>
</evidence>
<organism evidence="3 4">
    <name type="scientific">Kribbella speibonae</name>
    <dbReference type="NCBI Taxonomy" id="1572660"/>
    <lineage>
        <taxon>Bacteria</taxon>
        <taxon>Bacillati</taxon>
        <taxon>Actinomycetota</taxon>
        <taxon>Actinomycetes</taxon>
        <taxon>Propionibacteriales</taxon>
        <taxon>Kribbellaceae</taxon>
        <taxon>Kribbella</taxon>
    </lineage>
</organism>
<dbReference type="Proteomes" id="UP000292385">
    <property type="component" value="Unassembled WGS sequence"/>
</dbReference>
<feature type="compositionally biased region" description="Acidic residues" evidence="1">
    <location>
        <begin position="44"/>
        <end position="55"/>
    </location>
</feature>
<proteinExistence type="predicted"/>
<keyword evidence="2" id="KW-0472">Membrane</keyword>
<feature type="transmembrane region" description="Helical" evidence="2">
    <location>
        <begin position="133"/>
        <end position="157"/>
    </location>
</feature>
<reference evidence="3 4" key="1">
    <citation type="submission" date="2019-02" db="EMBL/GenBank/DDBJ databases">
        <title>Kribbella capetownensis sp. nov. and Kribbella speibonae sp. nov., isolated from soil.</title>
        <authorList>
            <person name="Curtis S.M."/>
            <person name="Norton I."/>
            <person name="Everest G.J."/>
            <person name="Meyers P.R."/>
        </authorList>
    </citation>
    <scope>NUCLEOTIDE SEQUENCE [LARGE SCALE GENOMIC DNA]</scope>
    <source>
        <strain evidence="3 4">SK5</strain>
    </source>
</reference>
<evidence type="ECO:0000256" key="1">
    <source>
        <dbReference type="SAM" id="MobiDB-lite"/>
    </source>
</evidence>